<evidence type="ECO:0000313" key="4">
    <source>
        <dbReference type="Ensembl" id="ENSSAUP00010064927.1"/>
    </source>
</evidence>
<gene>
    <name evidence="4" type="primary">LOC115595896</name>
</gene>
<sequence length="259" mass="28106">MRAVAAFLLVLCYLAVTHAWRCSDGPRLSSARQVDAGQGKVIATNSDGYVYFLIGSSWCRMSTIRFNHASIGPAGLWATSTSGNRVYKYIAGNFVVSSGLSMRQVDAGGDSQVVGVTSSSRAYCLRSDYASSYKGSGSLSWSNLSRVLKYISCGKYGCWGTDTSNRIYFTQTLSPTTCGNSRWSQISGSAAMVEVGTDGSVFVVNRSGQLYQRLGISSRYRSGTSWRAVSMRMPVRHVAYDLGNLWVVTTSGLLMKCTH</sequence>
<reference evidence="4" key="1">
    <citation type="submission" date="2021-04" db="EMBL/GenBank/DDBJ databases">
        <authorList>
            <consortium name="Wellcome Sanger Institute Data Sharing"/>
        </authorList>
    </citation>
    <scope>NUCLEOTIDE SEQUENCE [LARGE SCALE GENOMIC DNA]</scope>
</reference>
<reference evidence="4" key="2">
    <citation type="submission" date="2025-08" db="UniProtKB">
        <authorList>
            <consortium name="Ensembl"/>
        </authorList>
    </citation>
    <scope>IDENTIFICATION</scope>
</reference>
<dbReference type="InParanoid" id="A0A671YMP3"/>
<keyword evidence="5" id="KW-1185">Reference proteome</keyword>
<evidence type="ECO:0000256" key="2">
    <source>
        <dbReference type="ARBA" id="ARBA00038331"/>
    </source>
</evidence>
<keyword evidence="3" id="KW-0732">Signal</keyword>
<dbReference type="InterPro" id="IPR051513">
    <property type="entry name" value="Tectonin_beta-prop"/>
</dbReference>
<comment type="similarity">
    <text evidence="2">Belongs to the tectonin family.</text>
</comment>
<dbReference type="Proteomes" id="UP000472265">
    <property type="component" value="Chromosome 14"/>
</dbReference>
<organism evidence="4 5">
    <name type="scientific">Sparus aurata</name>
    <name type="common">Gilthead sea bream</name>
    <dbReference type="NCBI Taxonomy" id="8175"/>
    <lineage>
        <taxon>Eukaryota</taxon>
        <taxon>Metazoa</taxon>
        <taxon>Chordata</taxon>
        <taxon>Craniata</taxon>
        <taxon>Vertebrata</taxon>
        <taxon>Euteleostomi</taxon>
        <taxon>Actinopterygii</taxon>
        <taxon>Neopterygii</taxon>
        <taxon>Teleostei</taxon>
        <taxon>Neoteleostei</taxon>
        <taxon>Acanthomorphata</taxon>
        <taxon>Eupercaria</taxon>
        <taxon>Spariformes</taxon>
        <taxon>Sparidae</taxon>
        <taxon>Sparus</taxon>
    </lineage>
</organism>
<dbReference type="AlphaFoldDB" id="A0A671YMP3"/>
<proteinExistence type="inferred from homology"/>
<name>A0A671YMP3_SPAAU</name>
<dbReference type="InterPro" id="IPR006624">
    <property type="entry name" value="Beta-propeller_rpt_TECPR"/>
</dbReference>
<dbReference type="FunCoup" id="A0A671YMP3">
    <property type="interactions" value="14"/>
</dbReference>
<dbReference type="PANTHER" id="PTHR23250:SF3">
    <property type="entry name" value="FISH-EGG LECTIN-LIKE ISOFORM X1-RELATED"/>
    <property type="match status" value="1"/>
</dbReference>
<protein>
    <recommendedName>
        <fullName evidence="6">Fish-egg lectin</fullName>
    </recommendedName>
</protein>
<accession>A0A671YMP3</accession>
<dbReference type="GO" id="GO:0030246">
    <property type="term" value="F:carbohydrate binding"/>
    <property type="evidence" value="ECO:0007669"/>
    <property type="project" value="UniProtKB-KW"/>
</dbReference>
<evidence type="ECO:0000313" key="5">
    <source>
        <dbReference type="Proteomes" id="UP000472265"/>
    </source>
</evidence>
<dbReference type="SMART" id="SM00706">
    <property type="entry name" value="TECPR"/>
    <property type="match status" value="4"/>
</dbReference>
<keyword evidence="1" id="KW-0430">Lectin</keyword>
<evidence type="ECO:0000256" key="1">
    <source>
        <dbReference type="ARBA" id="ARBA00022734"/>
    </source>
</evidence>
<evidence type="ECO:0000256" key="3">
    <source>
        <dbReference type="SAM" id="SignalP"/>
    </source>
</evidence>
<reference evidence="4" key="3">
    <citation type="submission" date="2025-09" db="UniProtKB">
        <authorList>
            <consortium name="Ensembl"/>
        </authorList>
    </citation>
    <scope>IDENTIFICATION</scope>
</reference>
<dbReference type="Pfam" id="PF19193">
    <property type="entry name" value="Tectonin"/>
    <property type="match status" value="1"/>
</dbReference>
<dbReference type="GeneTree" id="ENSGT00510000047886"/>
<feature type="chain" id="PRO_5025552781" description="Fish-egg lectin" evidence="3">
    <location>
        <begin position="20"/>
        <end position="259"/>
    </location>
</feature>
<feature type="signal peptide" evidence="3">
    <location>
        <begin position="1"/>
        <end position="19"/>
    </location>
</feature>
<dbReference type="Ensembl" id="ENSSAUT00010068007.1">
    <property type="protein sequence ID" value="ENSSAUP00010064927.1"/>
    <property type="gene ID" value="ENSSAUG00010026014.1"/>
</dbReference>
<evidence type="ECO:0008006" key="6">
    <source>
        <dbReference type="Google" id="ProtNLM"/>
    </source>
</evidence>
<dbReference type="PANTHER" id="PTHR23250">
    <property type="entry name" value="DYSFERLIN-RELATED"/>
    <property type="match status" value="1"/>
</dbReference>